<dbReference type="Pfam" id="PF00029">
    <property type="entry name" value="Connexin"/>
    <property type="match status" value="1"/>
</dbReference>
<evidence type="ECO:0000256" key="4">
    <source>
        <dbReference type="ARBA" id="ARBA00022989"/>
    </source>
</evidence>
<dbReference type="GO" id="GO:0005922">
    <property type="term" value="C:connexin complex"/>
    <property type="evidence" value="ECO:0007669"/>
    <property type="project" value="InterPro"/>
</dbReference>
<dbReference type="Proteomes" id="UP000472264">
    <property type="component" value="Chromosome 24"/>
</dbReference>
<evidence type="ECO:0000256" key="5">
    <source>
        <dbReference type="ARBA" id="ARBA00023136"/>
    </source>
</evidence>
<dbReference type="PANTHER" id="PTHR11984">
    <property type="entry name" value="CONNEXIN"/>
    <property type="match status" value="1"/>
</dbReference>
<feature type="transmembrane region" description="Helical" evidence="6">
    <location>
        <begin position="139"/>
        <end position="163"/>
    </location>
</feature>
<protein>
    <submittedName>
        <fullName evidence="9">Connexin 28.1</fullName>
    </submittedName>
</protein>
<feature type="transmembrane region" description="Helical" evidence="6">
    <location>
        <begin position="20"/>
        <end position="41"/>
    </location>
</feature>
<proteinExistence type="predicted"/>
<name>A0A665WID1_ECHNA</name>
<dbReference type="InterPro" id="IPR038359">
    <property type="entry name" value="Connexin_N_sf"/>
</dbReference>
<reference evidence="9" key="3">
    <citation type="submission" date="2025-09" db="UniProtKB">
        <authorList>
            <consortium name="Ensembl"/>
        </authorList>
    </citation>
    <scope>IDENTIFICATION</scope>
</reference>
<dbReference type="InterPro" id="IPR019570">
    <property type="entry name" value="Connexin_CCC"/>
</dbReference>
<feature type="transmembrane region" description="Helical" evidence="6">
    <location>
        <begin position="196"/>
        <end position="221"/>
    </location>
</feature>
<dbReference type="PANTHER" id="PTHR11984:SF109">
    <property type="entry name" value="CONNEXIN 28.1-RELATED"/>
    <property type="match status" value="1"/>
</dbReference>
<dbReference type="InterPro" id="IPR013092">
    <property type="entry name" value="Connexin_N"/>
</dbReference>
<feature type="domain" description="Connexin cysteine-rich" evidence="8">
    <location>
        <begin position="152"/>
        <end position="219"/>
    </location>
</feature>
<keyword evidence="5 6" id="KW-0472">Membrane</keyword>
<dbReference type="AlphaFoldDB" id="A0A665WID1"/>
<dbReference type="InterPro" id="IPR000500">
    <property type="entry name" value="Connexin"/>
</dbReference>
<evidence type="ECO:0000256" key="2">
    <source>
        <dbReference type="ARBA" id="ARBA00022475"/>
    </source>
</evidence>
<dbReference type="Gene3D" id="1.20.1440.80">
    <property type="entry name" value="Gap junction channel protein cysteine-rich domain"/>
    <property type="match status" value="1"/>
</dbReference>
<evidence type="ECO:0000259" key="7">
    <source>
        <dbReference type="SMART" id="SM00037"/>
    </source>
</evidence>
<comment type="subcellular location">
    <subcellularLocation>
        <location evidence="1">Cell membrane</location>
        <topology evidence="1">Multi-pass membrane protein</topology>
    </subcellularLocation>
</comment>
<evidence type="ECO:0000256" key="1">
    <source>
        <dbReference type="ARBA" id="ARBA00004651"/>
    </source>
</evidence>
<reference evidence="9" key="1">
    <citation type="submission" date="2021-04" db="EMBL/GenBank/DDBJ databases">
        <authorList>
            <consortium name="Wellcome Sanger Institute Data Sharing"/>
        </authorList>
    </citation>
    <scope>NUCLEOTIDE SEQUENCE [LARGE SCALE GENOMIC DNA]</scope>
</reference>
<keyword evidence="3 6" id="KW-0812">Transmembrane</keyword>
<sequence length="284" mass="32128">MGEWSFLSDLLDKVQSHSTVIGKVWMSVLFLFRIFILAAGIDTIWGDEQANMDCNTKSPGCRNACYDKSFPMSHTRFWVLQILIVSTPTLIYLGHVLLVIRSENKLRKRLEHKLGRNGIVKAPKYSDEHGKVQLKGILLVSYMIQLLVKILLEMGFIVGQYYLYGFILMPTKISFNHDPCPAPVDCFISRPTEKNIFIVFMMAMAGVSVILNILEMLHLIISKIKERKKGNSCSPVPQAYSLVGPKCINAAQTWMSGTNLTYILPPFLQARKPVTKMVCEEVPL</sequence>
<dbReference type="Ensembl" id="ENSENLT00000044852.1">
    <property type="protein sequence ID" value="ENSENLP00000043753.1"/>
    <property type="gene ID" value="ENSENLG00000018659.1"/>
</dbReference>
<dbReference type="SMART" id="SM01089">
    <property type="entry name" value="Connexin_CCC"/>
    <property type="match status" value="1"/>
</dbReference>
<dbReference type="GO" id="GO:0007267">
    <property type="term" value="P:cell-cell signaling"/>
    <property type="evidence" value="ECO:0007669"/>
    <property type="project" value="TreeGrafter"/>
</dbReference>
<dbReference type="GO" id="GO:0005243">
    <property type="term" value="F:gap junction channel activity"/>
    <property type="evidence" value="ECO:0007669"/>
    <property type="project" value="TreeGrafter"/>
</dbReference>
<evidence type="ECO:0000259" key="8">
    <source>
        <dbReference type="SMART" id="SM01089"/>
    </source>
</evidence>
<feature type="transmembrane region" description="Helical" evidence="6">
    <location>
        <begin position="78"/>
        <end position="100"/>
    </location>
</feature>
<evidence type="ECO:0000256" key="3">
    <source>
        <dbReference type="ARBA" id="ARBA00022692"/>
    </source>
</evidence>
<dbReference type="OMA" id="MPAQLEC"/>
<keyword evidence="10" id="KW-1185">Reference proteome</keyword>
<keyword evidence="4 6" id="KW-1133">Transmembrane helix</keyword>
<reference evidence="9" key="2">
    <citation type="submission" date="2025-08" db="UniProtKB">
        <authorList>
            <consortium name="Ensembl"/>
        </authorList>
    </citation>
    <scope>IDENTIFICATION</scope>
</reference>
<keyword evidence="2" id="KW-1003">Cell membrane</keyword>
<feature type="domain" description="Connexin N-terminal" evidence="7">
    <location>
        <begin position="43"/>
        <end position="76"/>
    </location>
</feature>
<dbReference type="PRINTS" id="PR00206">
    <property type="entry name" value="CONNEXIN"/>
</dbReference>
<dbReference type="InParanoid" id="A0A665WID1"/>
<evidence type="ECO:0000313" key="9">
    <source>
        <dbReference type="Ensembl" id="ENSENLP00000043753.1"/>
    </source>
</evidence>
<dbReference type="SMART" id="SM00037">
    <property type="entry name" value="CNX"/>
    <property type="match status" value="1"/>
</dbReference>
<accession>A0A665WID1</accession>
<evidence type="ECO:0000313" key="10">
    <source>
        <dbReference type="Proteomes" id="UP000472264"/>
    </source>
</evidence>
<evidence type="ECO:0000256" key="6">
    <source>
        <dbReference type="SAM" id="Phobius"/>
    </source>
</evidence>
<organism evidence="9 10">
    <name type="scientific">Echeneis naucrates</name>
    <name type="common">Live sharksucker</name>
    <dbReference type="NCBI Taxonomy" id="173247"/>
    <lineage>
        <taxon>Eukaryota</taxon>
        <taxon>Metazoa</taxon>
        <taxon>Chordata</taxon>
        <taxon>Craniata</taxon>
        <taxon>Vertebrata</taxon>
        <taxon>Euteleostomi</taxon>
        <taxon>Actinopterygii</taxon>
        <taxon>Neopterygii</taxon>
        <taxon>Teleostei</taxon>
        <taxon>Neoteleostei</taxon>
        <taxon>Acanthomorphata</taxon>
        <taxon>Carangaria</taxon>
        <taxon>Carangiformes</taxon>
        <taxon>Echeneidae</taxon>
        <taxon>Echeneis</taxon>
    </lineage>
</organism>